<feature type="transmembrane region" description="Helical" evidence="13">
    <location>
        <begin position="105"/>
        <end position="124"/>
    </location>
</feature>
<keyword evidence="11 13" id="KW-0472">Membrane</keyword>
<comment type="subunit">
    <text evidence="12">Part of an enzyme complex containing four subunits: a flavoprotein, an iron-sulfur protein, plus two membrane-anchoring proteins, SdhC and SdhD. The complex can form homotrimers.</text>
</comment>
<feature type="transmembrane region" description="Helical" evidence="13">
    <location>
        <begin position="30"/>
        <end position="52"/>
    </location>
</feature>
<dbReference type="NCBIfam" id="TIGR02970">
    <property type="entry name" value="succ_dehyd_cytB"/>
    <property type="match status" value="1"/>
</dbReference>
<dbReference type="CDD" id="cd03499">
    <property type="entry name" value="SQR_TypeC_SdhC"/>
    <property type="match status" value="1"/>
</dbReference>
<evidence type="ECO:0000256" key="10">
    <source>
        <dbReference type="ARBA" id="ARBA00023004"/>
    </source>
</evidence>
<keyword evidence="10" id="KW-0408">Iron</keyword>
<keyword evidence="6" id="KW-0349">Heme</keyword>
<keyword evidence="8" id="KW-0479">Metal-binding</keyword>
<evidence type="ECO:0000256" key="13">
    <source>
        <dbReference type="SAM" id="Phobius"/>
    </source>
</evidence>
<evidence type="ECO:0000256" key="4">
    <source>
        <dbReference type="ARBA" id="ARBA00007244"/>
    </source>
</evidence>
<dbReference type="InterPro" id="IPR014314">
    <property type="entry name" value="Succ_DH_cytb556"/>
</dbReference>
<protein>
    <recommendedName>
        <fullName evidence="5">Succinate dehydrogenase cytochrome b556 subunit</fullName>
    </recommendedName>
</protein>
<dbReference type="Pfam" id="PF01127">
    <property type="entry name" value="Sdh_cyt"/>
    <property type="match status" value="1"/>
</dbReference>
<dbReference type="Proteomes" id="UP001259982">
    <property type="component" value="Unassembled WGS sequence"/>
</dbReference>
<comment type="cofactor">
    <cofactor evidence="1">
        <name>heme</name>
        <dbReference type="ChEBI" id="CHEBI:30413"/>
    </cofactor>
</comment>
<dbReference type="PROSITE" id="PS01000">
    <property type="entry name" value="SDH_CYT_1"/>
    <property type="match status" value="1"/>
</dbReference>
<evidence type="ECO:0000313" key="15">
    <source>
        <dbReference type="Proteomes" id="UP001259982"/>
    </source>
</evidence>
<gene>
    <name evidence="14" type="primary">sdhC</name>
    <name evidence="14" type="ORF">RM531_00045</name>
</gene>
<reference evidence="14 15" key="1">
    <citation type="submission" date="2023-09" db="EMBL/GenBank/DDBJ databases">
        <authorList>
            <person name="Rey-Velasco X."/>
        </authorList>
    </citation>
    <scope>NUCLEOTIDE SEQUENCE [LARGE SCALE GENOMIC DNA]</scope>
    <source>
        <strain evidence="14 15">P385</strain>
    </source>
</reference>
<dbReference type="PIRSF" id="PIRSF000178">
    <property type="entry name" value="SDH_cyt_b560"/>
    <property type="match status" value="1"/>
</dbReference>
<comment type="similarity">
    <text evidence="4">Belongs to the cytochrome b560 family.</text>
</comment>
<evidence type="ECO:0000256" key="9">
    <source>
        <dbReference type="ARBA" id="ARBA00022989"/>
    </source>
</evidence>
<dbReference type="PANTHER" id="PTHR10978:SF5">
    <property type="entry name" value="SUCCINATE DEHYDROGENASE CYTOCHROME B560 SUBUNIT, MITOCHONDRIAL"/>
    <property type="match status" value="1"/>
</dbReference>
<dbReference type="PROSITE" id="PS01001">
    <property type="entry name" value="SDH_CYT_2"/>
    <property type="match status" value="1"/>
</dbReference>
<name>A0ABU3B327_9GAMM</name>
<evidence type="ECO:0000256" key="2">
    <source>
        <dbReference type="ARBA" id="ARBA00004050"/>
    </source>
</evidence>
<evidence type="ECO:0000256" key="6">
    <source>
        <dbReference type="ARBA" id="ARBA00022617"/>
    </source>
</evidence>
<dbReference type="RefSeq" id="WP_311656335.1">
    <property type="nucleotide sequence ID" value="NZ_JAVRHY010000001.1"/>
</dbReference>
<dbReference type="InterPro" id="IPR018495">
    <property type="entry name" value="Succ_DH_cyt_bsu_CS"/>
</dbReference>
<organism evidence="14 15">
    <name type="scientific">Spectribacter acetivorans</name>
    <dbReference type="NCBI Taxonomy" id="3075603"/>
    <lineage>
        <taxon>Bacteria</taxon>
        <taxon>Pseudomonadati</taxon>
        <taxon>Pseudomonadota</taxon>
        <taxon>Gammaproteobacteria</taxon>
        <taxon>Salinisphaerales</taxon>
        <taxon>Salinisphaeraceae</taxon>
        <taxon>Spectribacter</taxon>
    </lineage>
</organism>
<dbReference type="PANTHER" id="PTHR10978">
    <property type="entry name" value="SUCCINATE DEHYDROGENASE CYTOCHROME B560 SUBUNIT"/>
    <property type="match status" value="1"/>
</dbReference>
<evidence type="ECO:0000256" key="7">
    <source>
        <dbReference type="ARBA" id="ARBA00022692"/>
    </source>
</evidence>
<dbReference type="SUPFAM" id="SSF81343">
    <property type="entry name" value="Fumarate reductase respiratory complex transmembrane subunits"/>
    <property type="match status" value="1"/>
</dbReference>
<keyword evidence="9 13" id="KW-1133">Transmembrane helix</keyword>
<accession>A0ABU3B327</accession>
<comment type="subcellular location">
    <subcellularLocation>
        <location evidence="3">Membrane</location>
        <topology evidence="3">Multi-pass membrane protein</topology>
    </subcellularLocation>
</comment>
<keyword evidence="15" id="KW-1185">Reference proteome</keyword>
<dbReference type="EMBL" id="JAVRHY010000001">
    <property type="protein sequence ID" value="MDT0616851.1"/>
    <property type="molecule type" value="Genomic_DNA"/>
</dbReference>
<comment type="function">
    <text evidence="2">Membrane-anchoring subunit of succinate dehydrogenase (SDH).</text>
</comment>
<feature type="transmembrane region" description="Helical" evidence="13">
    <location>
        <begin position="64"/>
        <end position="84"/>
    </location>
</feature>
<proteinExistence type="inferred from homology"/>
<comment type="caution">
    <text evidence="14">The sequence shown here is derived from an EMBL/GenBank/DDBJ whole genome shotgun (WGS) entry which is preliminary data.</text>
</comment>
<dbReference type="InterPro" id="IPR034804">
    <property type="entry name" value="SQR/QFR_C/D"/>
</dbReference>
<sequence length="125" mass="13477">MANASQRPLSPHLQIYRPQLTSILSISHRLTGVALAAGTAVLALWLIAAAGGADTFALINDHLAAWYGQVLMVFWSFALFYHLCNGIRHLAWDAGWGLDIRTAYLTGYATVVAAVLLTAGAWLLV</sequence>
<keyword evidence="7 13" id="KW-0812">Transmembrane</keyword>
<evidence type="ECO:0000313" key="14">
    <source>
        <dbReference type="EMBL" id="MDT0616851.1"/>
    </source>
</evidence>
<dbReference type="InterPro" id="IPR000701">
    <property type="entry name" value="SuccDH_FuR_B_TM-su"/>
</dbReference>
<evidence type="ECO:0000256" key="1">
    <source>
        <dbReference type="ARBA" id="ARBA00001971"/>
    </source>
</evidence>
<evidence type="ECO:0000256" key="8">
    <source>
        <dbReference type="ARBA" id="ARBA00022723"/>
    </source>
</evidence>
<evidence type="ECO:0000256" key="3">
    <source>
        <dbReference type="ARBA" id="ARBA00004141"/>
    </source>
</evidence>
<evidence type="ECO:0000256" key="12">
    <source>
        <dbReference type="ARBA" id="ARBA00025912"/>
    </source>
</evidence>
<evidence type="ECO:0000256" key="11">
    <source>
        <dbReference type="ARBA" id="ARBA00023136"/>
    </source>
</evidence>
<evidence type="ECO:0000256" key="5">
    <source>
        <dbReference type="ARBA" id="ARBA00020076"/>
    </source>
</evidence>
<dbReference type="Gene3D" id="1.20.1300.10">
    <property type="entry name" value="Fumarate reductase/succinate dehydrogenase, transmembrane subunit"/>
    <property type="match status" value="1"/>
</dbReference>